<reference evidence="1" key="1">
    <citation type="journal article" date="2014" name="Front. Microbiol.">
        <title>High frequency of phylogenetically diverse reductive dehalogenase-homologous genes in deep subseafloor sedimentary metagenomes.</title>
        <authorList>
            <person name="Kawai M."/>
            <person name="Futagami T."/>
            <person name="Toyoda A."/>
            <person name="Takaki Y."/>
            <person name="Nishi S."/>
            <person name="Hori S."/>
            <person name="Arai W."/>
            <person name="Tsubouchi T."/>
            <person name="Morono Y."/>
            <person name="Uchiyama I."/>
            <person name="Ito T."/>
            <person name="Fujiyama A."/>
            <person name="Inagaki F."/>
            <person name="Takami H."/>
        </authorList>
    </citation>
    <scope>NUCLEOTIDE SEQUENCE</scope>
    <source>
        <strain evidence="1">Expedition CK06-06</strain>
    </source>
</reference>
<proteinExistence type="predicted"/>
<gene>
    <name evidence="1" type="ORF">S06H3_56036</name>
</gene>
<sequence>MAVSVENWRPDFLQRHRRYAELRAMFGPPLLIHPPHGEVSPEPDPG</sequence>
<accession>X1Q455</accession>
<dbReference type="EMBL" id="BARV01036004">
    <property type="protein sequence ID" value="GAI49521.1"/>
    <property type="molecule type" value="Genomic_DNA"/>
</dbReference>
<dbReference type="AlphaFoldDB" id="X1Q455"/>
<evidence type="ECO:0000313" key="1">
    <source>
        <dbReference type="EMBL" id="GAI49521.1"/>
    </source>
</evidence>
<protein>
    <submittedName>
        <fullName evidence="1">Uncharacterized protein</fullName>
    </submittedName>
</protein>
<feature type="non-terminal residue" evidence="1">
    <location>
        <position position="46"/>
    </location>
</feature>
<comment type="caution">
    <text evidence="1">The sequence shown here is derived from an EMBL/GenBank/DDBJ whole genome shotgun (WGS) entry which is preliminary data.</text>
</comment>
<name>X1Q455_9ZZZZ</name>
<organism evidence="1">
    <name type="scientific">marine sediment metagenome</name>
    <dbReference type="NCBI Taxonomy" id="412755"/>
    <lineage>
        <taxon>unclassified sequences</taxon>
        <taxon>metagenomes</taxon>
        <taxon>ecological metagenomes</taxon>
    </lineage>
</organism>